<feature type="compositionally biased region" description="Basic and acidic residues" evidence="5">
    <location>
        <begin position="51"/>
        <end position="65"/>
    </location>
</feature>
<keyword evidence="8" id="KW-1185">Reference proteome</keyword>
<dbReference type="PROSITE" id="PS50600">
    <property type="entry name" value="ULP_PROTEASE"/>
    <property type="match status" value="1"/>
</dbReference>
<name>A0A9P6HUU7_9PEZI</name>
<dbReference type="AlphaFoldDB" id="A0A9P6HUU7"/>
<evidence type="ECO:0000259" key="6">
    <source>
        <dbReference type="PROSITE" id="PS50600"/>
    </source>
</evidence>
<dbReference type="RefSeq" id="XP_038739738.1">
    <property type="nucleotide sequence ID" value="XM_038894954.1"/>
</dbReference>
<gene>
    <name evidence="7" type="ORF">CkaCkLH20_12241</name>
</gene>
<reference evidence="7" key="2">
    <citation type="submission" date="2020-11" db="EMBL/GenBank/DDBJ databases">
        <title>Whole genome sequencing of Colletotrichum sp.</title>
        <authorList>
            <person name="Li H."/>
        </authorList>
    </citation>
    <scope>NUCLEOTIDE SEQUENCE</scope>
    <source>
        <strain evidence="7">CkLH20</strain>
    </source>
</reference>
<feature type="compositionally biased region" description="Basic and acidic residues" evidence="5">
    <location>
        <begin position="80"/>
        <end position="93"/>
    </location>
</feature>
<evidence type="ECO:0000313" key="8">
    <source>
        <dbReference type="Proteomes" id="UP000781932"/>
    </source>
</evidence>
<accession>A0A9P6HUU7</accession>
<comment type="similarity">
    <text evidence="1">Belongs to the peptidase C48 family.</text>
</comment>
<feature type="region of interest" description="Disordered" evidence="5">
    <location>
        <begin position="259"/>
        <end position="290"/>
    </location>
</feature>
<proteinExistence type="inferred from homology"/>
<dbReference type="GeneID" id="62168028"/>
<dbReference type="InterPro" id="IPR003653">
    <property type="entry name" value="Peptidase_C48_C"/>
</dbReference>
<dbReference type="SUPFAM" id="SSF54001">
    <property type="entry name" value="Cysteine proteinases"/>
    <property type="match status" value="1"/>
</dbReference>
<feature type="region of interest" description="Disordered" evidence="5">
    <location>
        <begin position="176"/>
        <end position="241"/>
    </location>
</feature>
<evidence type="ECO:0000256" key="1">
    <source>
        <dbReference type="ARBA" id="ARBA00005234"/>
    </source>
</evidence>
<dbReference type="InterPro" id="IPR038765">
    <property type="entry name" value="Papain-like_cys_pep_sf"/>
</dbReference>
<reference evidence="7" key="1">
    <citation type="submission" date="2020-03" db="EMBL/GenBank/DDBJ databases">
        <authorList>
            <person name="He L."/>
        </authorList>
    </citation>
    <scope>NUCLEOTIDE SEQUENCE</scope>
    <source>
        <strain evidence="7">CkLH20</strain>
    </source>
</reference>
<evidence type="ECO:0000256" key="4">
    <source>
        <dbReference type="SAM" id="Coils"/>
    </source>
</evidence>
<keyword evidence="2" id="KW-0645">Protease</keyword>
<feature type="compositionally biased region" description="Basic and acidic residues" evidence="5">
    <location>
        <begin position="266"/>
        <end position="290"/>
    </location>
</feature>
<dbReference type="Proteomes" id="UP000781932">
    <property type="component" value="Unassembled WGS sequence"/>
</dbReference>
<dbReference type="GO" id="GO:0006508">
    <property type="term" value="P:proteolysis"/>
    <property type="evidence" value="ECO:0007669"/>
    <property type="project" value="UniProtKB-KW"/>
</dbReference>
<feature type="domain" description="Ubiquitin-like protease family profile" evidence="6">
    <location>
        <begin position="323"/>
        <end position="509"/>
    </location>
</feature>
<keyword evidence="3" id="KW-0378">Hydrolase</keyword>
<feature type="region of interest" description="Disordered" evidence="5">
    <location>
        <begin position="41"/>
        <end position="102"/>
    </location>
</feature>
<feature type="coiled-coil region" evidence="4">
    <location>
        <begin position="572"/>
        <end position="599"/>
    </location>
</feature>
<dbReference type="GO" id="GO:0019783">
    <property type="term" value="F:ubiquitin-like protein peptidase activity"/>
    <property type="evidence" value="ECO:0007669"/>
    <property type="project" value="UniProtKB-ARBA"/>
</dbReference>
<protein>
    <recommendedName>
        <fullName evidence="6">Ubiquitin-like protease family profile domain-containing protein</fullName>
    </recommendedName>
</protein>
<dbReference type="OrthoDB" id="1939479at2759"/>
<dbReference type="GO" id="GO:0008234">
    <property type="term" value="F:cysteine-type peptidase activity"/>
    <property type="evidence" value="ECO:0007669"/>
    <property type="project" value="InterPro"/>
</dbReference>
<dbReference type="EMBL" id="JAATWM020000056">
    <property type="protein sequence ID" value="KAF9870277.1"/>
    <property type="molecule type" value="Genomic_DNA"/>
</dbReference>
<sequence>MSAEMPAQCLRRTLNRLNGVGYSESVTRPWSQLKTSFRNAYPGLGVDENDDRGPGTHVDTDGDKGNHRHQTAGRSTNSDNGKDTDGQDDDPAHRTPPPPSSFRAWALANVHRQVLCLAVAEDFKTHLAMSTKDKRINRLIHPDAWTDVIQPTDGISDPQPGSPPSSLTTIEVLSASPGNDVAKSKANARPSSMNANVYPAPSNAEAPQPGLIDDSAKPIGPAAPRSGVVSQGSFPTQPPIDPPLQGSFCGAEVAGFNPNNHYVNSNRERDPDSVSQHTDSRDFDLPETRQDAESEVRCLVESPAVSRVFNSSEHHDMESTHCTRLAESDEARNLPSECCSGNDRVMEGSAGENLRTKTTQPRYVDSKPYMNLKRSQEACDAEKEAGKNVGFISSLVASEDPHTWTEKKITRLSRQVQEKALILFPVHEDMNHWVLYTWFDEKKVLRRYDSLRSNLSRTALDIKSKTVVDIICVLRHLSPGDVEIVEESCLQQQNNYDCGLYALHSAHDVAGEKDWAAPSPDSALHRVWIGHVADVWKLQHRDRREATLAFLADNIYKLHTQHTQCLRRTVKSAEEYAQLQEQRERLDKIKQAAALVSAQYHPSLRGLFTSSGAVAMDGFASSAKVAMRVINDVRLTELELQDHNRRVGLGYRRCVVLIIVLRKAVSRFRKQEASP</sequence>
<dbReference type="Pfam" id="PF02902">
    <property type="entry name" value="Peptidase_C48"/>
    <property type="match status" value="1"/>
</dbReference>
<dbReference type="Gene3D" id="3.40.395.10">
    <property type="entry name" value="Adenoviral Proteinase, Chain A"/>
    <property type="match status" value="1"/>
</dbReference>
<evidence type="ECO:0000313" key="7">
    <source>
        <dbReference type="EMBL" id="KAF9870277.1"/>
    </source>
</evidence>
<organism evidence="7 8">
    <name type="scientific">Colletotrichum karsti</name>
    <dbReference type="NCBI Taxonomy" id="1095194"/>
    <lineage>
        <taxon>Eukaryota</taxon>
        <taxon>Fungi</taxon>
        <taxon>Dikarya</taxon>
        <taxon>Ascomycota</taxon>
        <taxon>Pezizomycotina</taxon>
        <taxon>Sordariomycetes</taxon>
        <taxon>Hypocreomycetidae</taxon>
        <taxon>Glomerellales</taxon>
        <taxon>Glomerellaceae</taxon>
        <taxon>Colletotrichum</taxon>
        <taxon>Colletotrichum boninense species complex</taxon>
    </lineage>
</organism>
<evidence type="ECO:0000256" key="3">
    <source>
        <dbReference type="ARBA" id="ARBA00022801"/>
    </source>
</evidence>
<evidence type="ECO:0000256" key="5">
    <source>
        <dbReference type="SAM" id="MobiDB-lite"/>
    </source>
</evidence>
<comment type="caution">
    <text evidence="7">The sequence shown here is derived from an EMBL/GenBank/DDBJ whole genome shotgun (WGS) entry which is preliminary data.</text>
</comment>
<keyword evidence="4" id="KW-0175">Coiled coil</keyword>
<evidence type="ECO:0000256" key="2">
    <source>
        <dbReference type="ARBA" id="ARBA00022670"/>
    </source>
</evidence>